<dbReference type="Proteomes" id="UP000626109">
    <property type="component" value="Unassembled WGS sequence"/>
</dbReference>
<name>A0A813DWC8_POLGL</name>
<dbReference type="AlphaFoldDB" id="A0A813DWC8"/>
<keyword evidence="4" id="KW-1185">Reference proteome</keyword>
<organism evidence="2 4">
    <name type="scientific">Polarella glacialis</name>
    <name type="common">Dinoflagellate</name>
    <dbReference type="NCBI Taxonomy" id="89957"/>
    <lineage>
        <taxon>Eukaryota</taxon>
        <taxon>Sar</taxon>
        <taxon>Alveolata</taxon>
        <taxon>Dinophyceae</taxon>
        <taxon>Suessiales</taxon>
        <taxon>Suessiaceae</taxon>
        <taxon>Polarella</taxon>
    </lineage>
</organism>
<evidence type="ECO:0000313" key="4">
    <source>
        <dbReference type="Proteomes" id="UP000654075"/>
    </source>
</evidence>
<comment type="caution">
    <text evidence="2">The sequence shown here is derived from an EMBL/GenBank/DDBJ whole genome shotgun (WGS) entry which is preliminary data.</text>
</comment>
<evidence type="ECO:0000313" key="2">
    <source>
        <dbReference type="EMBL" id="CAE8590830.1"/>
    </source>
</evidence>
<dbReference type="EMBL" id="CAJNNV010004499">
    <property type="protein sequence ID" value="CAE8590830.1"/>
    <property type="molecule type" value="Genomic_DNA"/>
</dbReference>
<evidence type="ECO:0000313" key="3">
    <source>
        <dbReference type="EMBL" id="CAE8672884.1"/>
    </source>
</evidence>
<evidence type="ECO:0000256" key="1">
    <source>
        <dbReference type="SAM" id="Phobius"/>
    </source>
</evidence>
<feature type="transmembrane region" description="Helical" evidence="1">
    <location>
        <begin position="12"/>
        <end position="31"/>
    </location>
</feature>
<reference evidence="2" key="1">
    <citation type="submission" date="2021-02" db="EMBL/GenBank/DDBJ databases">
        <authorList>
            <person name="Dougan E. K."/>
            <person name="Rhodes N."/>
            <person name="Thang M."/>
            <person name="Chan C."/>
        </authorList>
    </citation>
    <scope>NUCLEOTIDE SEQUENCE</scope>
</reference>
<keyword evidence="1" id="KW-1133">Transmembrane helix</keyword>
<proteinExistence type="predicted"/>
<protein>
    <submittedName>
        <fullName evidence="2">Uncharacterized protein</fullName>
    </submittedName>
</protein>
<accession>A0A813DWC8</accession>
<dbReference type="EMBL" id="CAJNNW010024510">
    <property type="protein sequence ID" value="CAE8672884.1"/>
    <property type="molecule type" value="Genomic_DNA"/>
</dbReference>
<gene>
    <name evidence="2" type="ORF">PGLA1383_LOCUS9541</name>
    <name evidence="3" type="ORF">PGLA2088_LOCUS18271</name>
</gene>
<keyword evidence="1" id="KW-0812">Transmembrane</keyword>
<sequence length="428" mass="47965">MSHGVVARVRRLLLSRGLFVLAACLLVALQWQQQQQLGRPRLQGRSLLAACRVFSPLRFKEILDYRTVTARTYEGLPLAHVNERARGLLFGSLVRRLDQQLHPGSVIQDAVDGQCVNGARRGRSRLSYDWLRDDARIQSKSAQLRWNKHKLFWLVHFRKVKLHKDGPAQSAFDQLLLALYTPRGIFIYSHDLKYGLSRNGISTSITGSDICVYGPVGETNWHTALDVVLQKLDGSGCKLLAHVSLDDKGLFELASATSECSKQLAYLGLPLANLSASARGGCLKGLVRYVDYVLHPSCTVDDAAGCDWIRDQERIECKSSQLCWAKTHWKLKFHGVKIQARGIREEAVFDDLLLALYTPKGIYVYRHDLVLGISTEGVTTQIQGHQIYIRGPRGVEDWRAALDAILAKLDAGTNGCQRLAFVPLRWIT</sequence>
<dbReference type="Proteomes" id="UP000654075">
    <property type="component" value="Unassembled WGS sequence"/>
</dbReference>
<keyword evidence="1" id="KW-0472">Membrane</keyword>